<name>E6SEI3_INTC7</name>
<dbReference type="Proteomes" id="UP000008914">
    <property type="component" value="Chromosome"/>
</dbReference>
<evidence type="ECO:0000313" key="2">
    <source>
        <dbReference type="Proteomes" id="UP000008914"/>
    </source>
</evidence>
<proteinExistence type="predicted"/>
<evidence type="ECO:0000313" key="1">
    <source>
        <dbReference type="EMBL" id="ADU46584.1"/>
    </source>
</evidence>
<sequence>MTIDCTNSRPALNDSKAPIVLKFHVPMRRDTLNILNIIYKNVEFVRMGVSADVNRALVSAKEGQPIDGMRGAVVTNLVGDKDYESLRFLFKVATDTDLGKLLVALGVDPATDFDQYTRGVAADFAVFERLMANPPKKQGFFGKW</sequence>
<dbReference type="EMBL" id="CP002343">
    <property type="protein sequence ID" value="ADU46584.1"/>
    <property type="molecule type" value="Genomic_DNA"/>
</dbReference>
<accession>E6SEI3</accession>
<protein>
    <submittedName>
        <fullName evidence="1">Uncharacterized protein</fullName>
    </submittedName>
</protein>
<gene>
    <name evidence="1" type="ordered locus">Intca_0022</name>
</gene>
<dbReference type="HOGENOM" id="CLU_1793883_0_0_11"/>
<dbReference type="KEGG" id="ica:Intca_0022"/>
<dbReference type="AlphaFoldDB" id="E6SEI3"/>
<organism evidence="1 2">
    <name type="scientific">Intrasporangium calvum (strain ATCC 23552 / DSM 43043 / JCM 3097 / NBRC 12989 / NCIMB 10167 / NRRL B-3866 / 7 KIP)</name>
    <dbReference type="NCBI Taxonomy" id="710696"/>
    <lineage>
        <taxon>Bacteria</taxon>
        <taxon>Bacillati</taxon>
        <taxon>Actinomycetota</taxon>
        <taxon>Actinomycetes</taxon>
        <taxon>Micrococcales</taxon>
        <taxon>Intrasporangiaceae</taxon>
        <taxon>Intrasporangium</taxon>
    </lineage>
</organism>
<reference evidence="1 2" key="1">
    <citation type="journal article" date="2010" name="Stand. Genomic Sci.">
        <title>Complete genome sequence of Intrasporangium calvum type strain (7 KIP).</title>
        <authorList>
            <person name="Del Rio T.G."/>
            <person name="Chertkov O."/>
            <person name="Yasawong M."/>
            <person name="Lucas S."/>
            <person name="Deshpande S."/>
            <person name="Cheng J.F."/>
            <person name="Detter C."/>
            <person name="Tapia R."/>
            <person name="Han C."/>
            <person name="Goodwin L."/>
            <person name="Pitluck S."/>
            <person name="Liolios K."/>
            <person name="Ivanova N."/>
            <person name="Mavromatis K."/>
            <person name="Pati A."/>
            <person name="Chen A."/>
            <person name="Palaniappan K."/>
            <person name="Land M."/>
            <person name="Hauser L."/>
            <person name="Chang Y.J."/>
            <person name="Jeffries C.D."/>
            <person name="Rohde M."/>
            <person name="Pukall R."/>
            <person name="Sikorski J."/>
            <person name="Goker M."/>
            <person name="Woyke T."/>
            <person name="Bristow J."/>
            <person name="Eisen J.A."/>
            <person name="Markowitz V."/>
            <person name="Hugenholtz P."/>
            <person name="Kyrpides N.C."/>
            <person name="Klenk H.P."/>
            <person name="Lapidus A."/>
        </authorList>
    </citation>
    <scope>NUCLEOTIDE SEQUENCE [LARGE SCALE GENOMIC DNA]</scope>
    <source>
        <strain evidence="2">ATCC 23552 / DSM 43043 / JCM 3097 / NBRC 12989 / 7 KIP</strain>
    </source>
</reference>
<keyword evidence="2" id="KW-1185">Reference proteome</keyword>